<evidence type="ECO:0000256" key="7">
    <source>
        <dbReference type="HAMAP-Rule" id="MF_00017"/>
    </source>
</evidence>
<dbReference type="PANTHER" id="PTHR30446:SF0">
    <property type="entry name" value="RECOMBINATION PROTEIN RECR"/>
    <property type="match status" value="1"/>
</dbReference>
<proteinExistence type="inferred from homology"/>
<keyword evidence="5 7" id="KW-0233">DNA recombination</keyword>
<organism evidence="9 10">
    <name type="scientific">Candidatus Uhrbacteria bacterium CG_4_9_14_3_um_filter_50_9</name>
    <dbReference type="NCBI Taxonomy" id="1975035"/>
    <lineage>
        <taxon>Bacteria</taxon>
        <taxon>Candidatus Uhriibacteriota</taxon>
    </lineage>
</organism>
<comment type="function">
    <text evidence="7">May play a role in DNA repair. It seems to be involved in an RecBC-independent recombinational process of DNA repair. It may act with RecF and RecO.</text>
</comment>
<keyword evidence="2 7" id="KW-0227">DNA damage</keyword>
<dbReference type="GO" id="GO:0006310">
    <property type="term" value="P:DNA recombination"/>
    <property type="evidence" value="ECO:0007669"/>
    <property type="project" value="UniProtKB-UniRule"/>
</dbReference>
<comment type="caution">
    <text evidence="9">The sequence shown here is derived from an EMBL/GenBank/DDBJ whole genome shotgun (WGS) entry which is preliminary data.</text>
</comment>
<dbReference type="PROSITE" id="PS01300">
    <property type="entry name" value="RECR"/>
    <property type="match status" value="1"/>
</dbReference>
<dbReference type="CDD" id="cd01025">
    <property type="entry name" value="TOPRIM_recR"/>
    <property type="match status" value="1"/>
</dbReference>
<dbReference type="GO" id="GO:0008270">
    <property type="term" value="F:zinc ion binding"/>
    <property type="evidence" value="ECO:0007669"/>
    <property type="project" value="UniProtKB-KW"/>
</dbReference>
<comment type="similarity">
    <text evidence="7">Belongs to the RecR family.</text>
</comment>
<evidence type="ECO:0000259" key="8">
    <source>
        <dbReference type="PROSITE" id="PS50880"/>
    </source>
</evidence>
<reference evidence="10" key="1">
    <citation type="submission" date="2017-09" db="EMBL/GenBank/DDBJ databases">
        <title>Depth-based differentiation of microbial function through sediment-hosted aquifers and enrichment of novel symbionts in the deep terrestrial subsurface.</title>
        <authorList>
            <person name="Probst A.J."/>
            <person name="Ladd B."/>
            <person name="Jarett J.K."/>
            <person name="Geller-Mcgrath D.E."/>
            <person name="Sieber C.M.K."/>
            <person name="Emerson J.B."/>
            <person name="Anantharaman K."/>
            <person name="Thomas B.C."/>
            <person name="Malmstrom R."/>
            <person name="Stieglmeier M."/>
            <person name="Klingl A."/>
            <person name="Woyke T."/>
            <person name="Ryan C.M."/>
            <person name="Banfield J.F."/>
        </authorList>
    </citation>
    <scope>NUCLEOTIDE SEQUENCE [LARGE SCALE GENOMIC DNA]</scope>
</reference>
<dbReference type="SMART" id="SM00493">
    <property type="entry name" value="TOPRIM"/>
    <property type="match status" value="1"/>
</dbReference>
<accession>A0A2M7XEU6</accession>
<dbReference type="InterPro" id="IPR006171">
    <property type="entry name" value="TOPRIM_dom"/>
</dbReference>
<dbReference type="Pfam" id="PF21176">
    <property type="entry name" value="RecR_HhH"/>
    <property type="match status" value="1"/>
</dbReference>
<protein>
    <recommendedName>
        <fullName evidence="7">Recombination protein RecR</fullName>
    </recommendedName>
</protein>
<dbReference type="InterPro" id="IPR034137">
    <property type="entry name" value="TOPRIM_RecR"/>
</dbReference>
<dbReference type="EMBL" id="PFWU01000001">
    <property type="protein sequence ID" value="PJA46417.1"/>
    <property type="molecule type" value="Genomic_DNA"/>
</dbReference>
<dbReference type="Gene3D" id="3.30.60.80">
    <property type="match status" value="1"/>
</dbReference>
<dbReference type="Gene3D" id="3.40.1360.10">
    <property type="match status" value="1"/>
</dbReference>
<gene>
    <name evidence="7" type="primary">recR</name>
    <name evidence="9" type="ORF">CO174_00180</name>
</gene>
<sequence length="200" mass="22371">MRRFPEPISNLVATFARLPGVGPKTALRYVYYLLKQPKADLDVMARALVQLGERIRVCSVCFTYTEQEVCDICQDPKRNRAQICVVEESRDISTIESTNVYTGLYHVLGGNLNPIEGMIPDTIRIRELKEKLELDPTITEIILALSPTSHGEATMLYLSKHIQPLGRSLTRLARGLPVGATLEFADEVTLGDAMKGRKRV</sequence>
<dbReference type="AlphaFoldDB" id="A0A2M7XEU6"/>
<evidence type="ECO:0000256" key="6">
    <source>
        <dbReference type="ARBA" id="ARBA00023204"/>
    </source>
</evidence>
<evidence type="ECO:0000256" key="4">
    <source>
        <dbReference type="ARBA" id="ARBA00022833"/>
    </source>
</evidence>
<keyword evidence="4 7" id="KW-0862">Zinc</keyword>
<dbReference type="NCBIfam" id="TIGR00615">
    <property type="entry name" value="recR"/>
    <property type="match status" value="1"/>
</dbReference>
<dbReference type="GO" id="GO:0006281">
    <property type="term" value="P:DNA repair"/>
    <property type="evidence" value="ECO:0007669"/>
    <property type="project" value="UniProtKB-UniRule"/>
</dbReference>
<dbReference type="PANTHER" id="PTHR30446">
    <property type="entry name" value="RECOMBINATION PROTEIN RECR"/>
    <property type="match status" value="1"/>
</dbReference>
<dbReference type="SUPFAM" id="SSF111304">
    <property type="entry name" value="Recombination protein RecR"/>
    <property type="match status" value="1"/>
</dbReference>
<dbReference type="Proteomes" id="UP000229385">
    <property type="component" value="Unassembled WGS sequence"/>
</dbReference>
<feature type="zinc finger region" description="C4-type" evidence="7">
    <location>
        <begin position="58"/>
        <end position="73"/>
    </location>
</feature>
<keyword evidence="1 7" id="KW-0479">Metal-binding</keyword>
<evidence type="ECO:0000256" key="1">
    <source>
        <dbReference type="ARBA" id="ARBA00022723"/>
    </source>
</evidence>
<evidence type="ECO:0000256" key="5">
    <source>
        <dbReference type="ARBA" id="ARBA00023172"/>
    </source>
</evidence>
<dbReference type="Pfam" id="PF13662">
    <property type="entry name" value="Toprim_4"/>
    <property type="match status" value="1"/>
</dbReference>
<name>A0A2M7XEU6_9BACT</name>
<evidence type="ECO:0000256" key="2">
    <source>
        <dbReference type="ARBA" id="ARBA00022763"/>
    </source>
</evidence>
<evidence type="ECO:0000313" key="9">
    <source>
        <dbReference type="EMBL" id="PJA46417.1"/>
    </source>
</evidence>
<keyword evidence="3 7" id="KW-0863">Zinc-finger</keyword>
<dbReference type="HAMAP" id="MF_00017">
    <property type="entry name" value="RecR"/>
    <property type="match status" value="1"/>
</dbReference>
<dbReference type="Pfam" id="PF21175">
    <property type="entry name" value="RecR_C"/>
    <property type="match status" value="1"/>
</dbReference>
<dbReference type="GO" id="GO:0003677">
    <property type="term" value="F:DNA binding"/>
    <property type="evidence" value="ECO:0007669"/>
    <property type="project" value="UniProtKB-UniRule"/>
</dbReference>
<evidence type="ECO:0000313" key="10">
    <source>
        <dbReference type="Proteomes" id="UP000229385"/>
    </source>
</evidence>
<keyword evidence="6 7" id="KW-0234">DNA repair</keyword>
<dbReference type="InterPro" id="IPR015967">
    <property type="entry name" value="Rcmb_RecR_Znf"/>
</dbReference>
<dbReference type="Pfam" id="PF02132">
    <property type="entry name" value="RecR_ZnF"/>
    <property type="match status" value="1"/>
</dbReference>
<feature type="domain" description="Toprim" evidence="8">
    <location>
        <begin position="81"/>
        <end position="177"/>
    </location>
</feature>
<dbReference type="PROSITE" id="PS50880">
    <property type="entry name" value="TOPRIM"/>
    <property type="match status" value="1"/>
</dbReference>
<dbReference type="Gene3D" id="1.10.8.420">
    <property type="entry name" value="RecR Domain 1"/>
    <property type="match status" value="1"/>
</dbReference>
<evidence type="ECO:0000256" key="3">
    <source>
        <dbReference type="ARBA" id="ARBA00022771"/>
    </source>
</evidence>
<dbReference type="InterPro" id="IPR000093">
    <property type="entry name" value="DNA_Rcmb_RecR"/>
</dbReference>
<dbReference type="InterPro" id="IPR023627">
    <property type="entry name" value="Rcmb_RecR"/>
</dbReference>
<dbReference type="Gene3D" id="6.10.250.240">
    <property type="match status" value="1"/>
</dbReference>